<dbReference type="Gene3D" id="2.40.160.210">
    <property type="entry name" value="Acyl-CoA thioesterase, double hotdog domain"/>
    <property type="match status" value="1"/>
</dbReference>
<gene>
    <name evidence="3" type="ORF">SAMN02745716_0068</name>
</gene>
<accession>A0A1H6FHB6</accession>
<evidence type="ECO:0000313" key="4">
    <source>
        <dbReference type="Proteomes" id="UP000222056"/>
    </source>
</evidence>
<dbReference type="Pfam" id="PF20789">
    <property type="entry name" value="4HBT_3C"/>
    <property type="match status" value="1"/>
</dbReference>
<dbReference type="InterPro" id="IPR042171">
    <property type="entry name" value="Acyl-CoA_hotdog"/>
</dbReference>
<proteinExistence type="predicted"/>
<dbReference type="InterPro" id="IPR049450">
    <property type="entry name" value="ACOT8-like_C"/>
</dbReference>
<feature type="domain" description="Acyl-CoA thioesterase-like C-terminal" evidence="2">
    <location>
        <begin position="158"/>
        <end position="286"/>
    </location>
</feature>
<evidence type="ECO:0000259" key="1">
    <source>
        <dbReference type="Pfam" id="PF13622"/>
    </source>
</evidence>
<name>A0A1H6FHB6_THEAL</name>
<dbReference type="SUPFAM" id="SSF54637">
    <property type="entry name" value="Thioesterase/thiol ester dehydrase-isomerase"/>
    <property type="match status" value="2"/>
</dbReference>
<keyword evidence="4" id="KW-1185">Reference proteome</keyword>
<dbReference type="Proteomes" id="UP000222056">
    <property type="component" value="Unassembled WGS sequence"/>
</dbReference>
<organism evidence="3 4">
    <name type="scientific">Thermoleophilum album</name>
    <dbReference type="NCBI Taxonomy" id="29539"/>
    <lineage>
        <taxon>Bacteria</taxon>
        <taxon>Bacillati</taxon>
        <taxon>Actinomycetota</taxon>
        <taxon>Thermoleophilia</taxon>
        <taxon>Thermoleophilales</taxon>
        <taxon>Thermoleophilaceae</taxon>
        <taxon>Thermoleophilum</taxon>
    </lineage>
</organism>
<evidence type="ECO:0000259" key="2">
    <source>
        <dbReference type="Pfam" id="PF20789"/>
    </source>
</evidence>
<dbReference type="STRING" id="29539.SAMN02745716_0068"/>
<dbReference type="AlphaFoldDB" id="A0A1H6FHB6"/>
<reference evidence="4" key="1">
    <citation type="submission" date="2016-10" db="EMBL/GenBank/DDBJ databases">
        <authorList>
            <person name="Varghese N."/>
            <person name="Submissions S."/>
        </authorList>
    </citation>
    <scope>NUCLEOTIDE SEQUENCE [LARGE SCALE GENOMIC DNA]</scope>
    <source>
        <strain evidence="4">ATCC 35263</strain>
    </source>
</reference>
<dbReference type="InterPro" id="IPR049449">
    <property type="entry name" value="TesB_ACOT8-like_N"/>
</dbReference>
<dbReference type="EMBL" id="FNWJ01000001">
    <property type="protein sequence ID" value="SEH10221.1"/>
    <property type="molecule type" value="Genomic_DNA"/>
</dbReference>
<protein>
    <submittedName>
        <fullName evidence="3">Thioesterase-like superfamily protein</fullName>
    </submittedName>
</protein>
<feature type="domain" description="Acyl-CoA thioesterase-like N-terminal HotDog" evidence="1">
    <location>
        <begin position="38"/>
        <end position="120"/>
    </location>
</feature>
<evidence type="ECO:0000313" key="3">
    <source>
        <dbReference type="EMBL" id="SEH10221.1"/>
    </source>
</evidence>
<sequence length="290" mass="31360">MSSPHRTASAERERGEPLGAAFYLPLGDGRFRATEWTRGPWSPAAQHGGPPAALLGRCLREQAGAGFQLVRLTLEILRPLPVAELAVRVSTLRPGRRVALLEGSIEVEGQPVVSARAWFVREATVAVPAYALEASREVWRELGEEVAWDGRAEPPGAQPTQLPAQWSPSYLEAVEWRLVHGDFAEPGRASVWTRLRIPLLPDSPATPLERVLAAADSGSGVSSALPFDEWTFVNTDLSVHLARKPRGEWFLLHAVTHLGTSGAGLADTLLADADGPLGRCEQALFVEPRG</sequence>
<dbReference type="InterPro" id="IPR029069">
    <property type="entry name" value="HotDog_dom_sf"/>
</dbReference>
<dbReference type="Pfam" id="PF13622">
    <property type="entry name" value="4HBT_3"/>
    <property type="match status" value="1"/>
</dbReference>